<dbReference type="Pfam" id="PF00581">
    <property type="entry name" value="Rhodanese"/>
    <property type="match status" value="1"/>
</dbReference>
<dbReference type="GO" id="GO:0046872">
    <property type="term" value="F:metal ion binding"/>
    <property type="evidence" value="ECO:0007669"/>
    <property type="project" value="UniProtKB-KW"/>
</dbReference>
<dbReference type="GO" id="GO:0016787">
    <property type="term" value="F:hydrolase activity"/>
    <property type="evidence" value="ECO:0007669"/>
    <property type="project" value="UniProtKB-KW"/>
</dbReference>
<dbReference type="InterPro" id="IPR051682">
    <property type="entry name" value="Mito_Persulfide_Diox"/>
</dbReference>
<dbReference type="SMART" id="SM00849">
    <property type="entry name" value="Lactamase_B"/>
    <property type="match status" value="1"/>
</dbReference>
<sequence>MIHIHTIETSSLGDRSYLATDGQVAVVVDPQRDIDRVLDLVEQRGLRLTHVLETHVHNDYVTGGLELAVRTGATYVLPTGSEALFDHHAVGDGDVLEAGAVRLRVLHTPGHTHHHVSYVLEDVEGDGEGAIRAVFTGGSMLYGSTGRTDLVSPAATDELTHAQFHSVRRIARELPAQTEVFPTHGFGSFCSATPTSGTASTVGEQLRANPALTMEEQQYVDTLLAGLDAYPAYYAHMGPINRSGPAPVDLSLPEPVDPAELRRRLEAGEWVVDLRQRTAFAAGHLPRSLNFELGTNFVTYLGWLYTYGAPLTLIGASEEQVAQARRELVRIGVDDLAGAAIGDIEALADGQGLRSYRTTDFAGLAAALQQGPVQVLDARRNDERAQGYVRGSQHIPLHQLNVRLDEVPEGELWVYCGSGYRASIAASVLDRPDRQVVLIDDSYDNAGKAGLEERPAEGDAPAGSA</sequence>
<dbReference type="SMART" id="SM00450">
    <property type="entry name" value="RHOD"/>
    <property type="match status" value="1"/>
</dbReference>
<evidence type="ECO:0000313" key="5">
    <source>
        <dbReference type="Proteomes" id="UP000292507"/>
    </source>
</evidence>
<dbReference type="InterPro" id="IPR001763">
    <property type="entry name" value="Rhodanese-like_dom"/>
</dbReference>
<name>A0A4Q7YC92_9ACTN</name>
<keyword evidence="5" id="KW-1185">Reference proteome</keyword>
<dbReference type="Pfam" id="PF00753">
    <property type="entry name" value="Lactamase_B"/>
    <property type="match status" value="1"/>
</dbReference>
<proteinExistence type="predicted"/>
<dbReference type="Gene3D" id="3.40.250.10">
    <property type="entry name" value="Rhodanese-like domain"/>
    <property type="match status" value="2"/>
</dbReference>
<evidence type="ECO:0000313" key="4">
    <source>
        <dbReference type="EMBL" id="RZU33819.1"/>
    </source>
</evidence>
<dbReference type="Gene3D" id="3.60.15.10">
    <property type="entry name" value="Ribonuclease Z/Hydroxyacylglutathione hydrolase-like"/>
    <property type="match status" value="1"/>
</dbReference>
<dbReference type="InterPro" id="IPR044528">
    <property type="entry name" value="POD-like_MBL-fold"/>
</dbReference>
<evidence type="ECO:0000256" key="2">
    <source>
        <dbReference type="SAM" id="MobiDB-lite"/>
    </source>
</evidence>
<feature type="domain" description="Rhodanese" evidence="3">
    <location>
        <begin position="369"/>
        <end position="455"/>
    </location>
</feature>
<dbReference type="CDD" id="cd07724">
    <property type="entry name" value="POD-like_MBL-fold"/>
    <property type="match status" value="1"/>
</dbReference>
<protein>
    <submittedName>
        <fullName evidence="4">Glyoxylase-like metal-dependent hydrolase (Beta-lactamase superfamily II)</fullName>
    </submittedName>
</protein>
<dbReference type="InterPro" id="IPR036873">
    <property type="entry name" value="Rhodanese-like_dom_sf"/>
</dbReference>
<dbReference type="PROSITE" id="PS50206">
    <property type="entry name" value="RHODANESE_3"/>
    <property type="match status" value="2"/>
</dbReference>
<dbReference type="EMBL" id="SHKV01000001">
    <property type="protein sequence ID" value="RZU33819.1"/>
    <property type="molecule type" value="Genomic_DNA"/>
</dbReference>
<feature type="domain" description="Rhodanese" evidence="3">
    <location>
        <begin position="265"/>
        <end position="295"/>
    </location>
</feature>
<gene>
    <name evidence="4" type="ORF">BKA19_3557</name>
</gene>
<evidence type="ECO:0000256" key="1">
    <source>
        <dbReference type="ARBA" id="ARBA00022723"/>
    </source>
</evidence>
<dbReference type="InterPro" id="IPR036866">
    <property type="entry name" value="RibonucZ/Hydroxyglut_hydro"/>
</dbReference>
<comment type="caution">
    <text evidence="4">The sequence shown here is derived from an EMBL/GenBank/DDBJ whole genome shotgun (WGS) entry which is preliminary data.</text>
</comment>
<dbReference type="CDD" id="cd00158">
    <property type="entry name" value="RHOD"/>
    <property type="match status" value="1"/>
</dbReference>
<keyword evidence="4" id="KW-0378">Hydrolase</keyword>
<evidence type="ECO:0000259" key="3">
    <source>
        <dbReference type="PROSITE" id="PS50206"/>
    </source>
</evidence>
<dbReference type="InterPro" id="IPR001279">
    <property type="entry name" value="Metallo-B-lactamas"/>
</dbReference>
<dbReference type="PANTHER" id="PTHR43084:SF1">
    <property type="entry name" value="PERSULFIDE DIOXYGENASE ETHE1, MITOCHONDRIAL"/>
    <property type="match status" value="1"/>
</dbReference>
<dbReference type="GO" id="GO:0070813">
    <property type="term" value="P:hydrogen sulfide metabolic process"/>
    <property type="evidence" value="ECO:0007669"/>
    <property type="project" value="TreeGrafter"/>
</dbReference>
<dbReference type="PANTHER" id="PTHR43084">
    <property type="entry name" value="PERSULFIDE DIOXYGENASE ETHE1"/>
    <property type="match status" value="1"/>
</dbReference>
<dbReference type="SUPFAM" id="SSF56281">
    <property type="entry name" value="Metallo-hydrolase/oxidoreductase"/>
    <property type="match status" value="1"/>
</dbReference>
<dbReference type="AlphaFoldDB" id="A0A4Q7YC92"/>
<dbReference type="GO" id="GO:0050313">
    <property type="term" value="F:sulfur dioxygenase activity"/>
    <property type="evidence" value="ECO:0007669"/>
    <property type="project" value="InterPro"/>
</dbReference>
<feature type="region of interest" description="Disordered" evidence="2">
    <location>
        <begin position="446"/>
        <end position="465"/>
    </location>
</feature>
<dbReference type="SUPFAM" id="SSF52821">
    <property type="entry name" value="Rhodanese/Cell cycle control phosphatase"/>
    <property type="match status" value="2"/>
</dbReference>
<dbReference type="RefSeq" id="WP_207225880.1">
    <property type="nucleotide sequence ID" value="NZ_POQT01000022.1"/>
</dbReference>
<organism evidence="4 5">
    <name type="scientific">Blastococcus saxobsidens</name>
    <dbReference type="NCBI Taxonomy" id="138336"/>
    <lineage>
        <taxon>Bacteria</taxon>
        <taxon>Bacillati</taxon>
        <taxon>Actinomycetota</taxon>
        <taxon>Actinomycetes</taxon>
        <taxon>Geodermatophilales</taxon>
        <taxon>Geodermatophilaceae</taxon>
        <taxon>Blastococcus</taxon>
    </lineage>
</organism>
<accession>A0A4Q7YC92</accession>
<dbReference type="Proteomes" id="UP000292507">
    <property type="component" value="Unassembled WGS sequence"/>
</dbReference>
<dbReference type="GO" id="GO:0006749">
    <property type="term" value="P:glutathione metabolic process"/>
    <property type="evidence" value="ECO:0007669"/>
    <property type="project" value="InterPro"/>
</dbReference>
<reference evidence="4 5" key="1">
    <citation type="submission" date="2019-02" db="EMBL/GenBank/DDBJ databases">
        <title>Sequencing the genomes of 1000 actinobacteria strains.</title>
        <authorList>
            <person name="Klenk H.-P."/>
        </authorList>
    </citation>
    <scope>NUCLEOTIDE SEQUENCE [LARGE SCALE GENOMIC DNA]</scope>
    <source>
        <strain evidence="4 5">DSM 44509</strain>
    </source>
</reference>
<keyword evidence="1" id="KW-0479">Metal-binding</keyword>